<proteinExistence type="inferred from homology"/>
<dbReference type="OrthoDB" id="5575at2759"/>
<evidence type="ECO:0000256" key="9">
    <source>
        <dbReference type="ARBA" id="ARBA00034808"/>
    </source>
</evidence>
<dbReference type="SUPFAM" id="SSF46785">
    <property type="entry name" value="Winged helix' DNA-binding domain"/>
    <property type="match status" value="1"/>
</dbReference>
<dbReference type="EC" id="5.6.2.4" evidence="9"/>
<feature type="region of interest" description="Disordered" evidence="11">
    <location>
        <begin position="1032"/>
        <end position="1215"/>
    </location>
</feature>
<feature type="compositionally biased region" description="Basic and acidic residues" evidence="11">
    <location>
        <begin position="1331"/>
        <end position="1342"/>
    </location>
</feature>
<protein>
    <recommendedName>
        <fullName evidence="9">DNA 3'-5' helicase</fullName>
        <ecNumber evidence="9">5.6.2.4</ecNumber>
    </recommendedName>
</protein>
<dbReference type="FunFam" id="1.10.10.10:FF:000012">
    <property type="entry name" value="U5 small nuclear ribonucleoprotein helicase"/>
    <property type="match status" value="1"/>
</dbReference>
<sequence length="1466" mass="163270">MYDQSFDEMAREYGLDAEEYNSNAYVGYAATQSHIQDQDYMGDFDSEFPEGFSSPCPLGRSAGYDNRLETTPVPNPMHAYYNQHQQSQYANEIYVDQSVGQSQQTSASYSSHSSRGGYAHGVPESAPYTMTLPHVFKSISMNRKNIARTTRKPPVVHPAGALLPNGLHMEIKLRYTLACKMLTLQGLLTEFVSAQSRNFPMHTEAYGNSDPVIICVVAFQALCSERYRDWTTKFEGLGIKCCELTGDTVQFGKSAWGEARNAAIIITTGEKWDSLTRHWKDNGQILAQVQLFLVDEVHILNESRGSTLEVVISRMKIRGTSVRFVMVSATVPNIEDIAAWVGSRDKSGSAKVFQFGEEFRPCKLTKHVYGVPRHRNQNEYQYSSTLDKKIFPILQQHSVNKPILVFVPTRKGVLSTAEHLASEYEQAAKVKQPLPWSQPRGFNKQFHDKRLEKLSTLGIGVHHAGLSMDDRRVTEELYKEKVLRVLVATSTLAVGVNLPAHTVMIRGVKMYQSDGYKEYSDLDVMQMMGRAGRPQFDKDGIAIVLCEPELEAKYRNLVQGKTVLESCLHQNLSEHLNSEIGLGTITDIGTAKEWLHNSFLFQRLRRNPAHYSLGKPTGQSWQESLDDMVMQSVKTLKESELVEYDEKGENGSLISTEYGDIMSKFYVRQATMNVIMKLPERAGLRDMLEGIAAADEFSDLKLRSGEKKVYKDILDHQDIRYKIKKVDKPADKVFVLLQAVLGGIALNRPEYRTPDSQPPLDALGVFRHVGRIARVVVEVALVKKQGGQIKHGLELCLTAKAWEDRPVVLRQIEQIGDKSIKVSIPIHAFWSSGVEVEKVLAERGITSLDALRKQDPLRIETLLNRRPPFGHEVLACLADMPQYFLNVSEQGVESTGGKGPVSVTLSIECGLISDGITHTSKPKKNKSRRGDMTAILSLTSDLDFIDFRRISTKALATSRSFIVTADLTKPSQSVSVYIASENIAGIVVSRTLKPQVDPREFPVANTRPLNSLEADLEGLEDDPHFWDMTFEEEEGVRDLTKPRKGTTQEQSKLDKRASKGGSALLGTLDFKPKKLENGNYEQGIPKPPPPPKRPARQDTASDKGTPKAQPSRSTEDSFVQIRRAEDVEKLKQRDKKKQQRPDFRLQHLEKLHERTNVASSLGLSEGRRLKIEDSDGIKRSKAKPDFDLDFVSLDDEDERGRVESRSDDSDDDLPDLKELVHETRTIAPRAGSCSEITVSDDPELDAAILQMPSDEAKTDKKTENEISQAAGGRKRGRDHNLDVSSISVKRHRGRVYTPQCSPSRSVLSPKIQQPDSLMKKREPLFIPSSPHKSDAYYDDHLPVFRPSTPLRPPAGTLGDPPTMDTEPEEFTLDDSLFDIVPSTNATLTSTSTFSTLDGDSSPTGGRSAKAPIADETALAGSSKGDTDQGSTDSAPATAWLPDEDTYDDGLAEFEAWLTSGAVELIP</sequence>
<dbReference type="CDD" id="cd18795">
    <property type="entry name" value="SF2_C_Ski2"/>
    <property type="match status" value="1"/>
</dbReference>
<comment type="catalytic activity">
    <reaction evidence="8">
        <text>Couples ATP hydrolysis with the unwinding of duplex DNA by translocating in the 3'-5' direction.</text>
        <dbReference type="EC" id="5.6.2.4"/>
    </reaction>
</comment>
<feature type="compositionally biased region" description="Low complexity" evidence="11">
    <location>
        <begin position="1388"/>
        <end position="1401"/>
    </location>
</feature>
<evidence type="ECO:0000256" key="1">
    <source>
        <dbReference type="ARBA" id="ARBA00010140"/>
    </source>
</evidence>
<evidence type="ECO:0000256" key="3">
    <source>
        <dbReference type="ARBA" id="ARBA00022801"/>
    </source>
</evidence>
<dbReference type="Gene3D" id="3.40.50.300">
    <property type="entry name" value="P-loop containing nucleotide triphosphate hydrolases"/>
    <property type="match status" value="2"/>
</dbReference>
<feature type="domain" description="Helicase ATP-binding" evidence="12">
    <location>
        <begin position="199"/>
        <end position="349"/>
    </location>
</feature>
<evidence type="ECO:0000256" key="10">
    <source>
        <dbReference type="ARBA" id="ARBA00048988"/>
    </source>
</evidence>
<dbReference type="Pfam" id="PF00270">
    <property type="entry name" value="DEAD"/>
    <property type="match status" value="1"/>
</dbReference>
<dbReference type="PANTHER" id="PTHR47835:SF3">
    <property type="entry name" value="HELICASE FOR MEIOSIS 1"/>
    <property type="match status" value="1"/>
</dbReference>
<feature type="compositionally biased region" description="Basic and acidic residues" evidence="11">
    <location>
        <begin position="1198"/>
        <end position="1207"/>
    </location>
</feature>
<feature type="compositionally biased region" description="Basic and acidic residues" evidence="11">
    <location>
        <begin position="1122"/>
        <end position="1131"/>
    </location>
</feature>
<name>A0A5C3NBI8_9AGAM</name>
<feature type="compositionally biased region" description="Basic and acidic residues" evidence="11">
    <location>
        <begin position="1095"/>
        <end position="1105"/>
    </location>
</feature>
<feature type="compositionally biased region" description="Polar residues" evidence="11">
    <location>
        <begin position="1298"/>
        <end position="1315"/>
    </location>
</feature>
<dbReference type="GO" id="GO:0005524">
    <property type="term" value="F:ATP binding"/>
    <property type="evidence" value="ECO:0007669"/>
    <property type="project" value="UniProtKB-KW"/>
</dbReference>
<dbReference type="SUPFAM" id="SSF52540">
    <property type="entry name" value="P-loop containing nucleoside triphosphate hydrolases"/>
    <property type="match status" value="2"/>
</dbReference>
<keyword evidence="3" id="KW-0378">Hydrolase</keyword>
<dbReference type="STRING" id="5364.A0A5C3NBI8"/>
<dbReference type="PROSITE" id="PS51194">
    <property type="entry name" value="HELICASE_CTER"/>
    <property type="match status" value="1"/>
</dbReference>
<keyword evidence="15" id="KW-1185">Reference proteome</keyword>
<keyword evidence="5" id="KW-0067">ATP-binding</keyword>
<dbReference type="InterPro" id="IPR014001">
    <property type="entry name" value="Helicase_ATP-bd"/>
</dbReference>
<dbReference type="InterPro" id="IPR027417">
    <property type="entry name" value="P-loop_NTPase"/>
</dbReference>
<dbReference type="InterPro" id="IPR036388">
    <property type="entry name" value="WH-like_DNA-bd_sf"/>
</dbReference>
<dbReference type="GO" id="GO:0003676">
    <property type="term" value="F:nucleic acid binding"/>
    <property type="evidence" value="ECO:0007669"/>
    <property type="project" value="InterPro"/>
</dbReference>
<evidence type="ECO:0000256" key="8">
    <source>
        <dbReference type="ARBA" id="ARBA00034617"/>
    </source>
</evidence>
<dbReference type="Proteomes" id="UP000305948">
    <property type="component" value="Unassembled WGS sequence"/>
</dbReference>
<gene>
    <name evidence="14" type="ORF">OE88DRAFT_1731974</name>
</gene>
<comment type="catalytic activity">
    <reaction evidence="10">
        <text>ATP + H2O = ADP + phosphate + H(+)</text>
        <dbReference type="Rhea" id="RHEA:13065"/>
        <dbReference type="ChEBI" id="CHEBI:15377"/>
        <dbReference type="ChEBI" id="CHEBI:15378"/>
        <dbReference type="ChEBI" id="CHEBI:30616"/>
        <dbReference type="ChEBI" id="CHEBI:43474"/>
        <dbReference type="ChEBI" id="CHEBI:456216"/>
        <dbReference type="EC" id="5.6.2.4"/>
    </reaction>
</comment>
<dbReference type="Pfam" id="PF02889">
    <property type="entry name" value="Sec63"/>
    <property type="match status" value="1"/>
</dbReference>
<evidence type="ECO:0000256" key="4">
    <source>
        <dbReference type="ARBA" id="ARBA00022806"/>
    </source>
</evidence>
<dbReference type="Pfam" id="PF00271">
    <property type="entry name" value="Helicase_C"/>
    <property type="match status" value="1"/>
</dbReference>
<dbReference type="InterPro" id="IPR057842">
    <property type="entry name" value="WH_MER3"/>
</dbReference>
<dbReference type="PROSITE" id="PS51192">
    <property type="entry name" value="HELICASE_ATP_BIND_1"/>
    <property type="match status" value="1"/>
</dbReference>
<dbReference type="SMART" id="SM00973">
    <property type="entry name" value="Sec63"/>
    <property type="match status" value="1"/>
</dbReference>
<dbReference type="SMART" id="SM00490">
    <property type="entry name" value="HELICc"/>
    <property type="match status" value="1"/>
</dbReference>
<evidence type="ECO:0000313" key="14">
    <source>
        <dbReference type="EMBL" id="TFK54660.1"/>
    </source>
</evidence>
<evidence type="ECO:0000256" key="11">
    <source>
        <dbReference type="SAM" id="MobiDB-lite"/>
    </source>
</evidence>
<dbReference type="InterPro" id="IPR052247">
    <property type="entry name" value="Meiotic_Crossover_Helicase"/>
</dbReference>
<feature type="compositionally biased region" description="Basic and acidic residues" evidence="11">
    <location>
        <begin position="1165"/>
        <end position="1186"/>
    </location>
</feature>
<dbReference type="SUPFAM" id="SSF158702">
    <property type="entry name" value="Sec63 N-terminal domain-like"/>
    <property type="match status" value="1"/>
</dbReference>
<dbReference type="EMBL" id="ML213505">
    <property type="protein sequence ID" value="TFK54660.1"/>
    <property type="molecule type" value="Genomic_DNA"/>
</dbReference>
<feature type="compositionally biased region" description="Basic and acidic residues" evidence="11">
    <location>
        <begin position="1254"/>
        <end position="1264"/>
    </location>
</feature>
<dbReference type="Gene3D" id="1.10.10.10">
    <property type="entry name" value="Winged helix-like DNA-binding domain superfamily/Winged helix DNA-binding domain"/>
    <property type="match status" value="1"/>
</dbReference>
<dbReference type="GO" id="GO:0016787">
    <property type="term" value="F:hydrolase activity"/>
    <property type="evidence" value="ECO:0007669"/>
    <property type="project" value="UniProtKB-KW"/>
</dbReference>
<feature type="domain" description="Helicase C-terminal" evidence="13">
    <location>
        <begin position="385"/>
        <end position="580"/>
    </location>
</feature>
<dbReference type="Pfam" id="PF23445">
    <property type="entry name" value="WHD_SNRNP200"/>
    <property type="match status" value="1"/>
</dbReference>
<keyword evidence="2" id="KW-0547">Nucleotide-binding</keyword>
<keyword evidence="6" id="KW-0413">Isomerase</keyword>
<comment type="similarity">
    <text evidence="1">Belongs to the helicase family. SKI2 subfamily.</text>
</comment>
<dbReference type="InterPro" id="IPR036390">
    <property type="entry name" value="WH_DNA-bd_sf"/>
</dbReference>
<feature type="compositionally biased region" description="Basic and acidic residues" evidence="11">
    <location>
        <begin position="1139"/>
        <end position="1155"/>
    </location>
</feature>
<evidence type="ECO:0000256" key="6">
    <source>
        <dbReference type="ARBA" id="ARBA00023235"/>
    </source>
</evidence>
<dbReference type="GO" id="GO:0043138">
    <property type="term" value="F:3'-5' DNA helicase activity"/>
    <property type="evidence" value="ECO:0007669"/>
    <property type="project" value="UniProtKB-EC"/>
</dbReference>
<dbReference type="Gene3D" id="1.10.3380.10">
    <property type="entry name" value="Sec63 N-terminal domain-like domain"/>
    <property type="match status" value="1"/>
</dbReference>
<evidence type="ECO:0000313" key="15">
    <source>
        <dbReference type="Proteomes" id="UP000305948"/>
    </source>
</evidence>
<evidence type="ECO:0000256" key="2">
    <source>
        <dbReference type="ARBA" id="ARBA00022741"/>
    </source>
</evidence>
<dbReference type="GO" id="GO:0051321">
    <property type="term" value="P:meiotic cell cycle"/>
    <property type="evidence" value="ECO:0007669"/>
    <property type="project" value="UniProtKB-KW"/>
</dbReference>
<dbReference type="InterPro" id="IPR001650">
    <property type="entry name" value="Helicase_C-like"/>
</dbReference>
<dbReference type="InterPro" id="IPR004179">
    <property type="entry name" value="Sec63-dom"/>
</dbReference>
<feature type="region of interest" description="Disordered" evidence="11">
    <location>
        <begin position="1388"/>
        <end position="1445"/>
    </location>
</feature>
<evidence type="ECO:0000256" key="5">
    <source>
        <dbReference type="ARBA" id="ARBA00022840"/>
    </source>
</evidence>
<evidence type="ECO:0000256" key="7">
    <source>
        <dbReference type="ARBA" id="ARBA00023254"/>
    </source>
</evidence>
<evidence type="ECO:0000259" key="13">
    <source>
        <dbReference type="PROSITE" id="PS51194"/>
    </source>
</evidence>
<keyword evidence="7" id="KW-0469">Meiosis</keyword>
<dbReference type="PANTHER" id="PTHR47835">
    <property type="entry name" value="HFM1, ATP DEPENDENT DNA HELICASE HOMOLOG"/>
    <property type="match status" value="1"/>
</dbReference>
<feature type="region of interest" description="Disordered" evidence="11">
    <location>
        <begin position="1250"/>
        <end position="1368"/>
    </location>
</feature>
<dbReference type="InterPro" id="IPR011545">
    <property type="entry name" value="DEAD/DEAH_box_helicase_dom"/>
</dbReference>
<reference evidence="14 15" key="1">
    <citation type="journal article" date="2019" name="Nat. Ecol. Evol.">
        <title>Megaphylogeny resolves global patterns of mushroom evolution.</title>
        <authorList>
            <person name="Varga T."/>
            <person name="Krizsan K."/>
            <person name="Foldi C."/>
            <person name="Dima B."/>
            <person name="Sanchez-Garcia M."/>
            <person name="Sanchez-Ramirez S."/>
            <person name="Szollosi G.J."/>
            <person name="Szarkandi J.G."/>
            <person name="Papp V."/>
            <person name="Albert L."/>
            <person name="Andreopoulos W."/>
            <person name="Angelini C."/>
            <person name="Antonin V."/>
            <person name="Barry K.W."/>
            <person name="Bougher N.L."/>
            <person name="Buchanan P."/>
            <person name="Buyck B."/>
            <person name="Bense V."/>
            <person name="Catcheside P."/>
            <person name="Chovatia M."/>
            <person name="Cooper J."/>
            <person name="Damon W."/>
            <person name="Desjardin D."/>
            <person name="Finy P."/>
            <person name="Geml J."/>
            <person name="Haridas S."/>
            <person name="Hughes K."/>
            <person name="Justo A."/>
            <person name="Karasinski D."/>
            <person name="Kautmanova I."/>
            <person name="Kiss B."/>
            <person name="Kocsube S."/>
            <person name="Kotiranta H."/>
            <person name="LaButti K.M."/>
            <person name="Lechner B.E."/>
            <person name="Liimatainen K."/>
            <person name="Lipzen A."/>
            <person name="Lukacs Z."/>
            <person name="Mihaltcheva S."/>
            <person name="Morgado L.N."/>
            <person name="Niskanen T."/>
            <person name="Noordeloos M.E."/>
            <person name="Ohm R.A."/>
            <person name="Ortiz-Santana B."/>
            <person name="Ovrebo C."/>
            <person name="Racz N."/>
            <person name="Riley R."/>
            <person name="Savchenko A."/>
            <person name="Shiryaev A."/>
            <person name="Soop K."/>
            <person name="Spirin V."/>
            <person name="Szebenyi C."/>
            <person name="Tomsovsky M."/>
            <person name="Tulloss R.E."/>
            <person name="Uehling J."/>
            <person name="Grigoriev I.V."/>
            <person name="Vagvolgyi C."/>
            <person name="Papp T."/>
            <person name="Martin F.M."/>
            <person name="Miettinen O."/>
            <person name="Hibbett D.S."/>
            <person name="Nagy L.G."/>
        </authorList>
    </citation>
    <scope>NUCLEOTIDE SEQUENCE [LARGE SCALE GENOMIC DNA]</scope>
    <source>
        <strain evidence="14 15">OMC1185</strain>
    </source>
</reference>
<organism evidence="14 15">
    <name type="scientific">Heliocybe sulcata</name>
    <dbReference type="NCBI Taxonomy" id="5364"/>
    <lineage>
        <taxon>Eukaryota</taxon>
        <taxon>Fungi</taxon>
        <taxon>Dikarya</taxon>
        <taxon>Basidiomycota</taxon>
        <taxon>Agaricomycotina</taxon>
        <taxon>Agaricomycetes</taxon>
        <taxon>Gloeophyllales</taxon>
        <taxon>Gloeophyllaceae</taxon>
        <taxon>Heliocybe</taxon>
    </lineage>
</organism>
<keyword evidence="4" id="KW-0347">Helicase</keyword>
<accession>A0A5C3NBI8</accession>
<evidence type="ECO:0000259" key="12">
    <source>
        <dbReference type="PROSITE" id="PS51192"/>
    </source>
</evidence>